<keyword evidence="1" id="KW-1133">Transmembrane helix</keyword>
<sequence>MEALTSVVTFLFTTMGTVVTTVTANPMLAVGIGIPVVGGAIALFKRLV</sequence>
<keyword evidence="1" id="KW-0472">Membrane</keyword>
<gene>
    <name evidence="2" type="ORF">GKZ28_05405</name>
</gene>
<proteinExistence type="predicted"/>
<evidence type="ECO:0000256" key="1">
    <source>
        <dbReference type="SAM" id="Phobius"/>
    </source>
</evidence>
<name>A0A964RK06_9CLOT</name>
<feature type="transmembrane region" description="Helical" evidence="1">
    <location>
        <begin position="26"/>
        <end position="44"/>
    </location>
</feature>
<comment type="caution">
    <text evidence="2">The sequence shown here is derived from an EMBL/GenBank/DDBJ whole genome shotgun (WGS) entry which is preliminary data.</text>
</comment>
<dbReference type="RefSeq" id="WP_160358333.1">
    <property type="nucleotide sequence ID" value="NZ_WSRQ01000006.1"/>
</dbReference>
<dbReference type="EMBL" id="WSRQ01000006">
    <property type="protein sequence ID" value="MVX63134.1"/>
    <property type="molecule type" value="Genomic_DNA"/>
</dbReference>
<evidence type="ECO:0000313" key="2">
    <source>
        <dbReference type="EMBL" id="MVX63134.1"/>
    </source>
</evidence>
<keyword evidence="1" id="KW-0812">Transmembrane</keyword>
<evidence type="ECO:0000313" key="3">
    <source>
        <dbReference type="Proteomes" id="UP000656077"/>
    </source>
</evidence>
<dbReference type="AlphaFoldDB" id="A0A964RK06"/>
<dbReference type="Proteomes" id="UP000656077">
    <property type="component" value="Unassembled WGS sequence"/>
</dbReference>
<accession>A0A964RK06</accession>
<organism evidence="2 3">
    <name type="scientific">Clostridium chromiireducens</name>
    <dbReference type="NCBI Taxonomy" id="225345"/>
    <lineage>
        <taxon>Bacteria</taxon>
        <taxon>Bacillati</taxon>
        <taxon>Bacillota</taxon>
        <taxon>Clostridia</taxon>
        <taxon>Eubacteriales</taxon>
        <taxon>Clostridiaceae</taxon>
        <taxon>Clostridium</taxon>
    </lineage>
</organism>
<reference evidence="2" key="1">
    <citation type="submission" date="2019-12" db="EMBL/GenBank/DDBJ databases">
        <title>Microbes associate with the intestines of laboratory mice.</title>
        <authorList>
            <person name="Navarre W."/>
            <person name="Wong E."/>
        </authorList>
    </citation>
    <scope>NUCLEOTIDE SEQUENCE</scope>
    <source>
        <strain evidence="2">NM79_F5</strain>
    </source>
</reference>
<protein>
    <submittedName>
        <fullName evidence="2">Uncharacterized protein</fullName>
    </submittedName>
</protein>